<keyword evidence="3" id="KW-1185">Reference proteome</keyword>
<dbReference type="InterPro" id="IPR023393">
    <property type="entry name" value="START-like_dom_sf"/>
</dbReference>
<dbReference type="AlphaFoldDB" id="A0A317EPB5"/>
<dbReference type="EMBL" id="QGNZ01000001">
    <property type="protein sequence ID" value="PWS28322.1"/>
    <property type="molecule type" value="Genomic_DNA"/>
</dbReference>
<dbReference type="CDD" id="cd07818">
    <property type="entry name" value="SRPBCC_1"/>
    <property type="match status" value="1"/>
</dbReference>
<accession>A0A317EPB5</accession>
<proteinExistence type="predicted"/>
<reference evidence="2 3" key="1">
    <citation type="submission" date="2018-05" db="EMBL/GenBank/DDBJ databases">
        <title>Pedobacter paludis sp. nov., isolated from wetland soil.</title>
        <authorList>
            <person name="Zhang Y."/>
            <person name="Wang G."/>
        </authorList>
    </citation>
    <scope>NUCLEOTIDE SEQUENCE [LARGE SCALE GENOMIC DNA]</scope>
    <source>
        <strain evidence="2 3">KCTC22721</strain>
    </source>
</reference>
<dbReference type="InterPro" id="IPR019587">
    <property type="entry name" value="Polyketide_cyclase/dehydratase"/>
</dbReference>
<comment type="caution">
    <text evidence="2">The sequence shown here is derived from an EMBL/GenBank/DDBJ whole genome shotgun (WGS) entry which is preliminary data.</text>
</comment>
<keyword evidence="1" id="KW-0812">Transmembrane</keyword>
<dbReference type="Proteomes" id="UP000245379">
    <property type="component" value="Unassembled WGS sequence"/>
</dbReference>
<dbReference type="Gene3D" id="3.30.530.20">
    <property type="match status" value="1"/>
</dbReference>
<dbReference type="Pfam" id="PF10604">
    <property type="entry name" value="Polyketide_cyc2"/>
    <property type="match status" value="1"/>
</dbReference>
<evidence type="ECO:0000256" key="1">
    <source>
        <dbReference type="SAM" id="Phobius"/>
    </source>
</evidence>
<organism evidence="2 3">
    <name type="scientific">Pedobacter yonginense</name>
    <dbReference type="NCBI Taxonomy" id="651869"/>
    <lineage>
        <taxon>Bacteria</taxon>
        <taxon>Pseudomonadati</taxon>
        <taxon>Bacteroidota</taxon>
        <taxon>Sphingobacteriia</taxon>
        <taxon>Sphingobacteriales</taxon>
        <taxon>Sphingobacteriaceae</taxon>
        <taxon>Pedobacter</taxon>
    </lineage>
</organism>
<protein>
    <submittedName>
        <fullName evidence="2">Transcriptional regulator</fullName>
    </submittedName>
</protein>
<dbReference type="SUPFAM" id="SSF55961">
    <property type="entry name" value="Bet v1-like"/>
    <property type="match status" value="1"/>
</dbReference>
<keyword evidence="1" id="KW-0472">Membrane</keyword>
<gene>
    <name evidence="2" type="ORF">DHW03_00235</name>
</gene>
<sequence length="193" mass="22021">MIGILYKFSEPNKLNMKFLKVLIGIIVVLAVIFFGGSLFLPKTYSVSRSAIIKAPADTLYKNIANFNEFYKWNPWAKMEPSAKIKISGVVEQPDHLYEWQGKETGSGYMKILKAEPNKMVDIELKFLEPMESLADTKFDIEKMGDGNKVTWTMSGENNSAFSKWFGFLAMDKMIGKDFENGLQYLKEKSEKVN</sequence>
<keyword evidence="1" id="KW-1133">Transmembrane helix</keyword>
<feature type="transmembrane region" description="Helical" evidence="1">
    <location>
        <begin position="21"/>
        <end position="40"/>
    </location>
</feature>
<name>A0A317EPB5_9SPHI</name>
<evidence type="ECO:0000313" key="2">
    <source>
        <dbReference type="EMBL" id="PWS28322.1"/>
    </source>
</evidence>
<evidence type="ECO:0000313" key="3">
    <source>
        <dbReference type="Proteomes" id="UP000245379"/>
    </source>
</evidence>